<organism evidence="2 3">
    <name type="scientific">Sphingomonas limnosediminicola</name>
    <dbReference type="NCBI Taxonomy" id="940133"/>
    <lineage>
        <taxon>Bacteria</taxon>
        <taxon>Pseudomonadati</taxon>
        <taxon>Pseudomonadota</taxon>
        <taxon>Alphaproteobacteria</taxon>
        <taxon>Sphingomonadales</taxon>
        <taxon>Sphingomonadaceae</taxon>
        <taxon>Sphingomonas</taxon>
    </lineage>
</organism>
<feature type="signal peptide" evidence="1">
    <location>
        <begin position="1"/>
        <end position="21"/>
    </location>
</feature>
<dbReference type="Proteomes" id="UP001500827">
    <property type="component" value="Unassembled WGS sequence"/>
</dbReference>
<evidence type="ECO:0000313" key="3">
    <source>
        <dbReference type="Proteomes" id="UP001500827"/>
    </source>
</evidence>
<comment type="caution">
    <text evidence="2">The sequence shown here is derived from an EMBL/GenBank/DDBJ whole genome shotgun (WGS) entry which is preliminary data.</text>
</comment>
<gene>
    <name evidence="2" type="ORF">GCM10022276_20820</name>
</gene>
<reference evidence="3" key="1">
    <citation type="journal article" date="2019" name="Int. J. Syst. Evol. Microbiol.">
        <title>The Global Catalogue of Microorganisms (GCM) 10K type strain sequencing project: providing services to taxonomists for standard genome sequencing and annotation.</title>
        <authorList>
            <consortium name="The Broad Institute Genomics Platform"/>
            <consortium name="The Broad Institute Genome Sequencing Center for Infectious Disease"/>
            <person name="Wu L."/>
            <person name="Ma J."/>
        </authorList>
    </citation>
    <scope>NUCLEOTIDE SEQUENCE [LARGE SCALE GENOMIC DNA]</scope>
    <source>
        <strain evidence="3">JCM 17543</strain>
    </source>
</reference>
<dbReference type="PROSITE" id="PS51257">
    <property type="entry name" value="PROKAR_LIPOPROTEIN"/>
    <property type="match status" value="1"/>
</dbReference>
<proteinExistence type="predicted"/>
<dbReference type="EMBL" id="BAABBM010000001">
    <property type="protein sequence ID" value="GAA3901918.1"/>
    <property type="molecule type" value="Genomic_DNA"/>
</dbReference>
<accession>A0ABP7LIU1</accession>
<evidence type="ECO:0000256" key="1">
    <source>
        <dbReference type="SAM" id="SignalP"/>
    </source>
</evidence>
<evidence type="ECO:0008006" key="4">
    <source>
        <dbReference type="Google" id="ProtNLM"/>
    </source>
</evidence>
<keyword evidence="1" id="KW-0732">Signal</keyword>
<protein>
    <recommendedName>
        <fullName evidence="4">Lipoprotein</fullName>
    </recommendedName>
</protein>
<evidence type="ECO:0000313" key="2">
    <source>
        <dbReference type="EMBL" id="GAA3901918.1"/>
    </source>
</evidence>
<sequence>MRNPIVIAVLVTAAGCNNARAASPDSSNPAHCIAAMNFEAYWLSKNPKHADSLAEVRARSLFEAQKIKASGASLKAAAAEGAALTKAYANDADKMNALALACLRAEDSDARFQQEKQTLIETVRNNWRE</sequence>
<keyword evidence="3" id="KW-1185">Reference proteome</keyword>
<feature type="chain" id="PRO_5045827901" description="Lipoprotein" evidence="1">
    <location>
        <begin position="22"/>
        <end position="129"/>
    </location>
</feature>
<name>A0ABP7LIU1_9SPHN</name>
<dbReference type="RefSeq" id="WP_344699621.1">
    <property type="nucleotide sequence ID" value="NZ_BAABBM010000001.1"/>
</dbReference>